<organism evidence="8 9">
    <name type="scientific">Chloropicon roscoffensis</name>
    <dbReference type="NCBI Taxonomy" id="1461544"/>
    <lineage>
        <taxon>Eukaryota</taxon>
        <taxon>Viridiplantae</taxon>
        <taxon>Chlorophyta</taxon>
        <taxon>Chloropicophyceae</taxon>
        <taxon>Chloropicales</taxon>
        <taxon>Chloropicaceae</taxon>
        <taxon>Chloropicon</taxon>
    </lineage>
</organism>
<dbReference type="GO" id="GO:0030008">
    <property type="term" value="C:TRAPP complex"/>
    <property type="evidence" value="ECO:0007669"/>
    <property type="project" value="UniProtKB-UniRule"/>
</dbReference>
<dbReference type="GO" id="GO:0005794">
    <property type="term" value="C:Golgi apparatus"/>
    <property type="evidence" value="ECO:0007669"/>
    <property type="project" value="UniProtKB-SubCell"/>
</dbReference>
<evidence type="ECO:0000256" key="6">
    <source>
        <dbReference type="ARBA" id="ARBA00038179"/>
    </source>
</evidence>
<dbReference type="FunFam" id="3.30.450.70:FF:000007">
    <property type="entry name" value="Putative sybindin-like family protein"/>
    <property type="match status" value="1"/>
</dbReference>
<evidence type="ECO:0000256" key="4">
    <source>
        <dbReference type="ARBA" id="ARBA00022892"/>
    </source>
</evidence>
<dbReference type="GO" id="GO:0005783">
    <property type="term" value="C:endoplasmic reticulum"/>
    <property type="evidence" value="ECO:0007669"/>
    <property type="project" value="UniProtKB-SubCell"/>
</dbReference>
<evidence type="ECO:0000313" key="9">
    <source>
        <dbReference type="Proteomes" id="UP001472866"/>
    </source>
</evidence>
<dbReference type="PANTHER" id="PTHR23249">
    <property type="entry name" value="TRAFFICKING PROTEIN PARTICLE COMPLEX SUBUNIT"/>
    <property type="match status" value="1"/>
</dbReference>
<name>A0AAX4P5X6_9CHLO</name>
<keyword evidence="9" id="KW-1185">Reference proteome</keyword>
<evidence type="ECO:0000256" key="3">
    <source>
        <dbReference type="ARBA" id="ARBA00022824"/>
    </source>
</evidence>
<dbReference type="SMART" id="SM01399">
    <property type="entry name" value="Sybindin"/>
    <property type="match status" value="1"/>
</dbReference>
<evidence type="ECO:0000313" key="8">
    <source>
        <dbReference type="EMBL" id="WZN61481.1"/>
    </source>
</evidence>
<comment type="subunit">
    <text evidence="7">Part of the multisubunit transport protein particle (TRAPP) complex.</text>
</comment>
<sequence length="135" mass="15252">MLLSLYIVNKSGGLIYHRDFSSLAKLDTNDTLRLGSIWHSLHAISSQLSPVPGCKGIELLQAETFDLHNFQTPTGIKFFAVAECNSQGVDRFLKRVYGLYADYVLKNPFYELDMPIRCELFDLQLTSEVTLTMNA</sequence>
<protein>
    <recommendedName>
        <fullName evidence="7">Trafficking protein particle complex subunit</fullName>
    </recommendedName>
</protein>
<keyword evidence="3 7" id="KW-0256">Endoplasmic reticulum</keyword>
<dbReference type="PANTHER" id="PTHR23249:SF15">
    <property type="entry name" value="TRAFFICKING PROTEIN PARTICLE COMPLEX SUBUNIT 4"/>
    <property type="match status" value="1"/>
</dbReference>
<evidence type="ECO:0000256" key="5">
    <source>
        <dbReference type="ARBA" id="ARBA00023034"/>
    </source>
</evidence>
<dbReference type="InterPro" id="IPR007233">
    <property type="entry name" value="TRAPPC"/>
</dbReference>
<comment type="subcellular location">
    <subcellularLocation>
        <location evidence="7">Endoplasmic reticulum</location>
    </subcellularLocation>
    <subcellularLocation>
        <location evidence="7">Golgi apparatus</location>
        <location evidence="7">cis-Golgi network</location>
    </subcellularLocation>
    <subcellularLocation>
        <location evidence="1">Golgi apparatus</location>
    </subcellularLocation>
</comment>
<dbReference type="AlphaFoldDB" id="A0AAX4P5X6"/>
<evidence type="ECO:0000256" key="2">
    <source>
        <dbReference type="ARBA" id="ARBA00022448"/>
    </source>
</evidence>
<comment type="similarity">
    <text evidence="6">Belongs to the TRAPP small subunits family. TRAPPC4 subfamily.</text>
</comment>
<dbReference type="GO" id="GO:0006888">
    <property type="term" value="P:endoplasmic reticulum to Golgi vesicle-mediated transport"/>
    <property type="evidence" value="ECO:0007669"/>
    <property type="project" value="UniProtKB-UniRule"/>
</dbReference>
<keyword evidence="2 7" id="KW-0813">Transport</keyword>
<accession>A0AAX4P5X6</accession>
<reference evidence="8 9" key="1">
    <citation type="submission" date="2024-03" db="EMBL/GenBank/DDBJ databases">
        <title>Complete genome sequence of the green alga Chloropicon roscoffensis RCC1871.</title>
        <authorList>
            <person name="Lemieux C."/>
            <person name="Pombert J.-F."/>
            <person name="Otis C."/>
            <person name="Turmel M."/>
        </authorList>
    </citation>
    <scope>NUCLEOTIDE SEQUENCE [LARGE SCALE GENOMIC DNA]</scope>
    <source>
        <strain evidence="8 9">RCC1871</strain>
    </source>
</reference>
<dbReference type="CDD" id="cd14856">
    <property type="entry name" value="TRAPPC4_synbindin"/>
    <property type="match status" value="1"/>
</dbReference>
<dbReference type="InterPro" id="IPR011012">
    <property type="entry name" value="Longin-like_dom_sf"/>
</dbReference>
<keyword evidence="5 7" id="KW-0333">Golgi apparatus</keyword>
<dbReference type="Proteomes" id="UP001472866">
    <property type="component" value="Chromosome 04"/>
</dbReference>
<dbReference type="SUPFAM" id="SSF64356">
    <property type="entry name" value="SNARE-like"/>
    <property type="match status" value="1"/>
</dbReference>
<dbReference type="Pfam" id="PF04099">
    <property type="entry name" value="Sybindin"/>
    <property type="match status" value="1"/>
</dbReference>
<evidence type="ECO:0000256" key="1">
    <source>
        <dbReference type="ARBA" id="ARBA00004555"/>
    </source>
</evidence>
<gene>
    <name evidence="8" type="ORF">HKI87_04g30160</name>
</gene>
<dbReference type="Gene3D" id="3.30.450.70">
    <property type="match status" value="1"/>
</dbReference>
<evidence type="ECO:0000256" key="7">
    <source>
        <dbReference type="RuleBase" id="RU366065"/>
    </source>
</evidence>
<dbReference type="EMBL" id="CP151504">
    <property type="protein sequence ID" value="WZN61481.1"/>
    <property type="molecule type" value="Genomic_DNA"/>
</dbReference>
<proteinExistence type="inferred from homology"/>
<keyword evidence="4 7" id="KW-0931">ER-Golgi transport</keyword>